<dbReference type="Proteomes" id="UP000611796">
    <property type="component" value="Unassembled WGS sequence"/>
</dbReference>
<comment type="caution">
    <text evidence="1">The sequence shown here is derived from an EMBL/GenBank/DDBJ whole genome shotgun (WGS) entry which is preliminary data.</text>
</comment>
<name>A0ABR7K2Q5_9FIRM</name>
<protein>
    <submittedName>
        <fullName evidence="1">Uncharacterized protein</fullName>
    </submittedName>
</protein>
<dbReference type="EMBL" id="JACRWD010000001">
    <property type="protein sequence ID" value="MBC6003382.1"/>
    <property type="molecule type" value="Genomic_DNA"/>
</dbReference>
<accession>A0ABR7K2Q5</accession>
<keyword evidence="2" id="KW-1185">Reference proteome</keyword>
<dbReference type="RefSeq" id="WP_187005640.1">
    <property type="nucleotide sequence ID" value="NZ_JACRWD010000001.1"/>
</dbReference>
<proteinExistence type="predicted"/>
<sequence>MMNLLTSKDLDWFECEIKETKVYILSFDIDHDLYLVENRVFKCNKRSNELTLEFENDDLDELLNEIEDYCKNSGIKSFWSPDEMWKNYKLSPKQKALSKSWDVKFNNSWDFHKYMSKYIAYKVLNEML</sequence>
<gene>
    <name evidence="1" type="ORF">H8891_06180</name>
</gene>
<evidence type="ECO:0000313" key="2">
    <source>
        <dbReference type="Proteomes" id="UP000611796"/>
    </source>
</evidence>
<reference evidence="1 2" key="1">
    <citation type="submission" date="2020-08" db="EMBL/GenBank/DDBJ databases">
        <authorList>
            <person name="Liu C."/>
            <person name="Sun Q."/>
        </authorList>
    </citation>
    <scope>NUCLEOTIDE SEQUENCE [LARGE SCALE GENOMIC DNA]</scope>
    <source>
        <strain evidence="1 2">NSJ-45</strain>
    </source>
</reference>
<organism evidence="1 2">
    <name type="scientific">Paeniclostridium hominis</name>
    <dbReference type="NCBI Taxonomy" id="2764329"/>
    <lineage>
        <taxon>Bacteria</taxon>
        <taxon>Bacillati</taxon>
        <taxon>Bacillota</taxon>
        <taxon>Clostridia</taxon>
        <taxon>Peptostreptococcales</taxon>
        <taxon>Peptostreptococcaceae</taxon>
        <taxon>Paeniclostridium</taxon>
    </lineage>
</organism>
<evidence type="ECO:0000313" key="1">
    <source>
        <dbReference type="EMBL" id="MBC6003382.1"/>
    </source>
</evidence>